<dbReference type="EMBL" id="MU274910">
    <property type="protein sequence ID" value="KAI0089493.1"/>
    <property type="molecule type" value="Genomic_DNA"/>
</dbReference>
<sequence length="208" mass="23393">MEKLQSGILAEKIKFDMRIGVLRDRSVEWLVNGYNAINNETLVKKAWELCRVPGTSFNFSHASLDSEEARQALNALVRDDPAFYNEITSGKSEKSIVNDTQEVVEDLPEAWELDEGDDISLSMKTVIARTIAPELERDAPDPISDLDDYESDPEYLPLTYAAKNVSIIEPGLQEESSSSARGKRVSIPNKRYNNASWTRFDASDDEDD</sequence>
<evidence type="ECO:0000313" key="1">
    <source>
        <dbReference type="EMBL" id="KAI0089493.1"/>
    </source>
</evidence>
<comment type="caution">
    <text evidence="1">The sequence shown here is derived from an EMBL/GenBank/DDBJ whole genome shotgun (WGS) entry which is preliminary data.</text>
</comment>
<name>A0ACB8U5B3_9APHY</name>
<dbReference type="Proteomes" id="UP001055072">
    <property type="component" value="Unassembled WGS sequence"/>
</dbReference>
<keyword evidence="2" id="KW-1185">Reference proteome</keyword>
<evidence type="ECO:0000313" key="2">
    <source>
        <dbReference type="Proteomes" id="UP001055072"/>
    </source>
</evidence>
<accession>A0ACB8U5B3</accession>
<reference evidence="1" key="1">
    <citation type="journal article" date="2021" name="Environ. Microbiol.">
        <title>Gene family expansions and transcriptome signatures uncover fungal adaptations to wood decay.</title>
        <authorList>
            <person name="Hage H."/>
            <person name="Miyauchi S."/>
            <person name="Viragh M."/>
            <person name="Drula E."/>
            <person name="Min B."/>
            <person name="Chaduli D."/>
            <person name="Navarro D."/>
            <person name="Favel A."/>
            <person name="Norest M."/>
            <person name="Lesage-Meessen L."/>
            <person name="Balint B."/>
            <person name="Merenyi Z."/>
            <person name="de Eugenio L."/>
            <person name="Morin E."/>
            <person name="Martinez A.T."/>
            <person name="Baldrian P."/>
            <person name="Stursova M."/>
            <person name="Martinez M.J."/>
            <person name="Novotny C."/>
            <person name="Magnuson J.K."/>
            <person name="Spatafora J.W."/>
            <person name="Maurice S."/>
            <person name="Pangilinan J."/>
            <person name="Andreopoulos W."/>
            <person name="LaButti K."/>
            <person name="Hundley H."/>
            <person name="Na H."/>
            <person name="Kuo A."/>
            <person name="Barry K."/>
            <person name="Lipzen A."/>
            <person name="Henrissat B."/>
            <person name="Riley R."/>
            <person name="Ahrendt S."/>
            <person name="Nagy L.G."/>
            <person name="Grigoriev I.V."/>
            <person name="Martin F."/>
            <person name="Rosso M.N."/>
        </authorList>
    </citation>
    <scope>NUCLEOTIDE SEQUENCE</scope>
    <source>
        <strain evidence="1">CBS 384.51</strain>
    </source>
</reference>
<protein>
    <submittedName>
        <fullName evidence="1">Uncharacterized protein</fullName>
    </submittedName>
</protein>
<proteinExistence type="predicted"/>
<organism evidence="1 2">
    <name type="scientific">Irpex rosettiformis</name>
    <dbReference type="NCBI Taxonomy" id="378272"/>
    <lineage>
        <taxon>Eukaryota</taxon>
        <taxon>Fungi</taxon>
        <taxon>Dikarya</taxon>
        <taxon>Basidiomycota</taxon>
        <taxon>Agaricomycotina</taxon>
        <taxon>Agaricomycetes</taxon>
        <taxon>Polyporales</taxon>
        <taxon>Irpicaceae</taxon>
        <taxon>Irpex</taxon>
    </lineage>
</organism>
<gene>
    <name evidence="1" type="ORF">BDY19DRAFT_107089</name>
</gene>